<feature type="transmembrane region" description="Helical" evidence="1">
    <location>
        <begin position="7"/>
        <end position="25"/>
    </location>
</feature>
<feature type="transmembrane region" description="Helical" evidence="1">
    <location>
        <begin position="31"/>
        <end position="53"/>
    </location>
</feature>
<dbReference type="InterPro" id="IPR001633">
    <property type="entry name" value="EAL_dom"/>
</dbReference>
<protein>
    <submittedName>
        <fullName evidence="4">Bifunctional diguanylate cyclase/phosphodiesterase</fullName>
    </submittedName>
</protein>
<dbReference type="InterPro" id="IPR035919">
    <property type="entry name" value="EAL_sf"/>
</dbReference>
<dbReference type="Proteomes" id="UP000831537">
    <property type="component" value="Chromosome"/>
</dbReference>
<dbReference type="SMART" id="SM00267">
    <property type="entry name" value="GGDEF"/>
    <property type="match status" value="1"/>
</dbReference>
<dbReference type="InterPro" id="IPR050706">
    <property type="entry name" value="Cyclic-di-GMP_PDE-like"/>
</dbReference>
<feature type="transmembrane region" description="Helical" evidence="1">
    <location>
        <begin position="131"/>
        <end position="151"/>
    </location>
</feature>
<organism evidence="4 5">
    <name type="scientific">Gracilibacillus salinarum</name>
    <dbReference type="NCBI Taxonomy" id="2932255"/>
    <lineage>
        <taxon>Bacteria</taxon>
        <taxon>Bacillati</taxon>
        <taxon>Bacillota</taxon>
        <taxon>Bacilli</taxon>
        <taxon>Bacillales</taxon>
        <taxon>Bacillaceae</taxon>
        <taxon>Gracilibacillus</taxon>
    </lineage>
</organism>
<dbReference type="PANTHER" id="PTHR33121:SF70">
    <property type="entry name" value="SIGNALING PROTEIN YKOW"/>
    <property type="match status" value="1"/>
</dbReference>
<gene>
    <name evidence="4" type="ORF">MUN87_07725</name>
</gene>
<feature type="domain" description="GGDEF" evidence="3">
    <location>
        <begin position="352"/>
        <end position="484"/>
    </location>
</feature>
<evidence type="ECO:0000259" key="2">
    <source>
        <dbReference type="PROSITE" id="PS50883"/>
    </source>
</evidence>
<dbReference type="PANTHER" id="PTHR33121">
    <property type="entry name" value="CYCLIC DI-GMP PHOSPHODIESTERASE PDEF"/>
    <property type="match status" value="1"/>
</dbReference>
<dbReference type="NCBIfam" id="TIGR00254">
    <property type="entry name" value="GGDEF"/>
    <property type="match status" value="1"/>
</dbReference>
<dbReference type="PROSITE" id="PS50883">
    <property type="entry name" value="EAL"/>
    <property type="match status" value="1"/>
</dbReference>
<feature type="transmembrane region" description="Helical" evidence="1">
    <location>
        <begin position="269"/>
        <end position="286"/>
    </location>
</feature>
<sequence length="742" mass="85078">MHKEMKKLVTILVLITVVYYILLTLLEGASFWREIVSTTAPIVAVCISGRWIHQAYRQSDQSQQRFWLWIGLSMAAYVVANLTLLADILLSGGNSFPLLSLLGWFVTYSLLLLAVLHKIKLLETDVSTSPFLFNIFIFMIFITVICIHYLFQPVIFYAEHSILIQGIIIALQVCLLVIMFGITTLYYLIFFSKQRGAMAFFIAGVFFHILAIMFLVIAEMNQWHAWFDLIDAIWLFSLLLIGTSGKLVQLQLPTADWNFLKNEERKVTFFPYLSVLVLMLFMLQSYHWEWNALSLGLMIVFIMLVARQLMVMKKNTQLVREYRYLAYHDALTGLKNRVSFTEESKKLRKQGQPLAVLLMDLDRFKNINDSLGHQAGDQVLLEAAIRLRKVVTGGAEVYRIGGDEFIMLVPEASVDKMREVSNAILAVFSSPFHLEQYEVSLTPSIGISFYPEDAMTEEQLMKHADAAMYQAKRLGKNRYYFFDEVLHRRIMRKLTLEMKLEKAIVEEQFTVVYQPIVSLSSDTPVGVEALVRWVHPTMGEVSPTEFIPIAEETGQIHKIGEWVLRKACYDIKQLHEAGFHDLTVAVNVSPKQLERRFVKTVKTVLEETGLPPQYLELEIIESLMQNIDTSKMILQSLHDVGIGIVIDDFGTGYSSLYLLKELPIDKLKVDKHFIKGVEDKTSLAIVKTMIDIGANLHLKVVAEGIEADWQRNILHRLDCDYGQGYYYSEPVSLIELKKYIRS</sequence>
<dbReference type="Gene3D" id="3.30.70.270">
    <property type="match status" value="1"/>
</dbReference>
<keyword evidence="5" id="KW-1185">Reference proteome</keyword>
<dbReference type="CDD" id="cd01948">
    <property type="entry name" value="EAL"/>
    <property type="match status" value="1"/>
</dbReference>
<name>A0ABY4GS23_9BACI</name>
<dbReference type="RefSeq" id="WP_244747132.1">
    <property type="nucleotide sequence ID" value="NZ_CP095071.1"/>
</dbReference>
<dbReference type="PROSITE" id="PS50887">
    <property type="entry name" value="GGDEF"/>
    <property type="match status" value="1"/>
</dbReference>
<feature type="transmembrane region" description="Helical" evidence="1">
    <location>
        <begin position="163"/>
        <end position="189"/>
    </location>
</feature>
<dbReference type="CDD" id="cd01949">
    <property type="entry name" value="GGDEF"/>
    <property type="match status" value="1"/>
</dbReference>
<feature type="transmembrane region" description="Helical" evidence="1">
    <location>
        <begin position="229"/>
        <end position="248"/>
    </location>
</feature>
<dbReference type="Gene3D" id="3.20.20.450">
    <property type="entry name" value="EAL domain"/>
    <property type="match status" value="1"/>
</dbReference>
<feature type="transmembrane region" description="Helical" evidence="1">
    <location>
        <begin position="98"/>
        <end position="119"/>
    </location>
</feature>
<keyword evidence="1" id="KW-0812">Transmembrane</keyword>
<reference evidence="4 5" key="1">
    <citation type="submission" date="2022-04" db="EMBL/GenBank/DDBJ databases">
        <title>Gracilibacillus sp. isolated from saltern.</title>
        <authorList>
            <person name="Won M."/>
            <person name="Lee C.-M."/>
            <person name="Woen H.-Y."/>
            <person name="Kwon S.-W."/>
        </authorList>
    </citation>
    <scope>NUCLEOTIDE SEQUENCE [LARGE SCALE GENOMIC DNA]</scope>
    <source>
        <strain evidence="4 5">SSPM10-3</strain>
    </source>
</reference>
<feature type="transmembrane region" description="Helical" evidence="1">
    <location>
        <begin position="292"/>
        <end position="310"/>
    </location>
</feature>
<evidence type="ECO:0000313" key="4">
    <source>
        <dbReference type="EMBL" id="UOQ86765.1"/>
    </source>
</evidence>
<keyword evidence="1" id="KW-0472">Membrane</keyword>
<dbReference type="Pfam" id="PF00990">
    <property type="entry name" value="GGDEF"/>
    <property type="match status" value="1"/>
</dbReference>
<feature type="domain" description="EAL" evidence="2">
    <location>
        <begin position="493"/>
        <end position="742"/>
    </location>
</feature>
<feature type="transmembrane region" description="Helical" evidence="1">
    <location>
        <begin position="65"/>
        <end position="86"/>
    </location>
</feature>
<feature type="transmembrane region" description="Helical" evidence="1">
    <location>
        <begin position="196"/>
        <end position="217"/>
    </location>
</feature>
<dbReference type="InterPro" id="IPR029787">
    <property type="entry name" value="Nucleotide_cyclase"/>
</dbReference>
<dbReference type="EMBL" id="CP095071">
    <property type="protein sequence ID" value="UOQ86765.1"/>
    <property type="molecule type" value="Genomic_DNA"/>
</dbReference>
<keyword evidence="1" id="KW-1133">Transmembrane helix</keyword>
<evidence type="ECO:0000256" key="1">
    <source>
        <dbReference type="SAM" id="Phobius"/>
    </source>
</evidence>
<proteinExistence type="predicted"/>
<dbReference type="SMART" id="SM00052">
    <property type="entry name" value="EAL"/>
    <property type="match status" value="1"/>
</dbReference>
<accession>A0ABY4GS23</accession>
<dbReference type="SUPFAM" id="SSF141868">
    <property type="entry name" value="EAL domain-like"/>
    <property type="match status" value="1"/>
</dbReference>
<dbReference type="InterPro" id="IPR043128">
    <property type="entry name" value="Rev_trsase/Diguanyl_cyclase"/>
</dbReference>
<dbReference type="InterPro" id="IPR000160">
    <property type="entry name" value="GGDEF_dom"/>
</dbReference>
<evidence type="ECO:0000259" key="3">
    <source>
        <dbReference type="PROSITE" id="PS50887"/>
    </source>
</evidence>
<evidence type="ECO:0000313" key="5">
    <source>
        <dbReference type="Proteomes" id="UP000831537"/>
    </source>
</evidence>
<dbReference type="SUPFAM" id="SSF55073">
    <property type="entry name" value="Nucleotide cyclase"/>
    <property type="match status" value="1"/>
</dbReference>
<dbReference type="Pfam" id="PF00563">
    <property type="entry name" value="EAL"/>
    <property type="match status" value="1"/>
</dbReference>